<dbReference type="EMBL" id="AKWN02000376">
    <property type="protein sequence ID" value="EMP06191.1"/>
    <property type="molecule type" value="Genomic_DNA"/>
</dbReference>
<sequence length="50" mass="5669">MHRSLRSLCRSRWKTQHNAFLKLNASLPKGRSAGRVGKLSTTLFMNRVVG</sequence>
<dbReference type="Proteomes" id="UP000012117">
    <property type="component" value="Unassembled WGS sequence"/>
</dbReference>
<accession>M6ZJD0</accession>
<reference evidence="1 2" key="1">
    <citation type="submission" date="2013-01" db="EMBL/GenBank/DDBJ databases">
        <authorList>
            <person name="Harkins D.M."/>
            <person name="Durkin A.S."/>
            <person name="Brinkac L.M."/>
            <person name="Haft D.H."/>
            <person name="Selengut J.D."/>
            <person name="Sanka R."/>
            <person name="DePew J."/>
            <person name="Purushe J."/>
            <person name="Picardeau M."/>
            <person name="Werts C."/>
            <person name="Goarant C."/>
            <person name="Vinetz J.M."/>
            <person name="Sutton G.G."/>
            <person name="Nierman W.C."/>
            <person name="Fouts D.E."/>
        </authorList>
    </citation>
    <scope>NUCLEOTIDE SEQUENCE [LARGE SCALE GENOMIC DNA]</scope>
    <source>
        <strain evidence="1 2">200701872</strain>
    </source>
</reference>
<comment type="caution">
    <text evidence="1">The sequence shown here is derived from an EMBL/GenBank/DDBJ whole genome shotgun (WGS) entry which is preliminary data.</text>
</comment>
<evidence type="ECO:0000313" key="2">
    <source>
        <dbReference type="Proteomes" id="UP000012117"/>
    </source>
</evidence>
<name>M6ZJD0_LEPIR</name>
<gene>
    <name evidence="1" type="ORF">LEP1GSC124_1263</name>
</gene>
<protein>
    <submittedName>
        <fullName evidence="1">Uncharacterized protein</fullName>
    </submittedName>
</protein>
<dbReference type="BioCyc" id="LINT1193029:G11R4-452-MONOMER"/>
<dbReference type="AlphaFoldDB" id="M6ZJD0"/>
<proteinExistence type="predicted"/>
<organism evidence="1 2">
    <name type="scientific">Leptospira interrogans serovar Pyrogenes str. 200701872</name>
    <dbReference type="NCBI Taxonomy" id="1193029"/>
    <lineage>
        <taxon>Bacteria</taxon>
        <taxon>Pseudomonadati</taxon>
        <taxon>Spirochaetota</taxon>
        <taxon>Spirochaetia</taxon>
        <taxon>Leptospirales</taxon>
        <taxon>Leptospiraceae</taxon>
        <taxon>Leptospira</taxon>
    </lineage>
</organism>
<evidence type="ECO:0000313" key="1">
    <source>
        <dbReference type="EMBL" id="EMP06191.1"/>
    </source>
</evidence>